<comment type="caution">
    <text evidence="2">The sequence shown here is derived from an EMBL/GenBank/DDBJ whole genome shotgun (WGS) entry which is preliminary data.</text>
</comment>
<proteinExistence type="predicted"/>
<protein>
    <submittedName>
        <fullName evidence="2">CubicO group peptidase (Beta-lactamase class C family)</fullName>
    </submittedName>
</protein>
<evidence type="ECO:0000313" key="2">
    <source>
        <dbReference type="EMBL" id="NYJ04331.1"/>
    </source>
</evidence>
<dbReference type="EMBL" id="JACBZT010000001">
    <property type="protein sequence ID" value="NYJ04331.1"/>
    <property type="molecule type" value="Genomic_DNA"/>
</dbReference>
<name>A0A853CB04_9ACTN</name>
<dbReference type="RefSeq" id="WP_179715059.1">
    <property type="nucleotide sequence ID" value="NZ_JACBZT010000001.1"/>
</dbReference>
<dbReference type="Gene3D" id="3.40.710.10">
    <property type="entry name" value="DD-peptidase/beta-lactamase superfamily"/>
    <property type="match status" value="1"/>
</dbReference>
<dbReference type="InterPro" id="IPR050491">
    <property type="entry name" value="AmpC-like"/>
</dbReference>
<dbReference type="AlphaFoldDB" id="A0A853CB04"/>
<dbReference type="PANTHER" id="PTHR46825:SF9">
    <property type="entry name" value="BETA-LACTAMASE-RELATED DOMAIN-CONTAINING PROTEIN"/>
    <property type="match status" value="1"/>
</dbReference>
<evidence type="ECO:0000259" key="1">
    <source>
        <dbReference type="Pfam" id="PF00144"/>
    </source>
</evidence>
<dbReference type="SUPFAM" id="SSF56601">
    <property type="entry name" value="beta-lactamase/transpeptidase-like"/>
    <property type="match status" value="1"/>
</dbReference>
<evidence type="ECO:0000313" key="3">
    <source>
        <dbReference type="Proteomes" id="UP000541969"/>
    </source>
</evidence>
<feature type="domain" description="Beta-lactamase-related" evidence="1">
    <location>
        <begin position="28"/>
        <end position="341"/>
    </location>
</feature>
<gene>
    <name evidence="2" type="ORF">GGQ55_000609</name>
</gene>
<organism evidence="2 3">
    <name type="scientific">Petropleomorpha daqingensis</name>
    <dbReference type="NCBI Taxonomy" id="2026353"/>
    <lineage>
        <taxon>Bacteria</taxon>
        <taxon>Bacillati</taxon>
        <taxon>Actinomycetota</taxon>
        <taxon>Actinomycetes</taxon>
        <taxon>Geodermatophilales</taxon>
        <taxon>Geodermatophilaceae</taxon>
        <taxon>Petropleomorpha</taxon>
    </lineage>
</organism>
<dbReference type="PANTHER" id="PTHR46825">
    <property type="entry name" value="D-ALANYL-D-ALANINE-CARBOXYPEPTIDASE/ENDOPEPTIDASE AMPH"/>
    <property type="match status" value="1"/>
</dbReference>
<dbReference type="InterPro" id="IPR001466">
    <property type="entry name" value="Beta-lactam-related"/>
</dbReference>
<dbReference type="InterPro" id="IPR012338">
    <property type="entry name" value="Beta-lactam/transpept-like"/>
</dbReference>
<sequence length="477" mass="50918">MSRTVAETADVAAELAPYLESWLDLQRRRARVPGVQAAIRVGDRLVLDTAVGVADESTGEPLTTGHLFRIASHSKTFTATAVLQLVEAGRMRLDDPIVRWVPALAGSALAEVTVRELLGHQGGVIRDGRDCDHWQLLHPFPDADRLTEIATAEGAVLGRNEHFKYSNIGYSLLGLAIEAVTGTGYAAAVQAAVIDRLGLADTSPEWDPARAGDYAAGHSALLDGEDERLSIPHVDTRAMAAATGFSSTARDLTTYGAAHFTGDETLLTDASKRLMRRRESEIRAHGGEPEYYGLGLDLRTEGERELIGHGGGYPGHITRTWIDPAGQVVVSVLTNAIDGPAAGLARGLLRLLDLALAAPEDADRPPAEQLRRYTGRFADLWSTTDVALLGGRLVLLHPNAPDPVEQYSELTVVDPDTLRLETVPGFGSPGETVGYEWADDGGVRRIRVGGGSAWPIADFRARRAAQVAAMTAPGGVS</sequence>
<keyword evidence="3" id="KW-1185">Reference proteome</keyword>
<dbReference type="Pfam" id="PF00144">
    <property type="entry name" value="Beta-lactamase"/>
    <property type="match status" value="1"/>
</dbReference>
<reference evidence="2 3" key="1">
    <citation type="submission" date="2020-07" db="EMBL/GenBank/DDBJ databases">
        <title>Sequencing the genomes of 1000 actinobacteria strains.</title>
        <authorList>
            <person name="Klenk H.-P."/>
        </authorList>
    </citation>
    <scope>NUCLEOTIDE SEQUENCE [LARGE SCALE GENOMIC DNA]</scope>
    <source>
        <strain evidence="2 3">DSM 104001</strain>
    </source>
</reference>
<accession>A0A853CB04</accession>
<dbReference type="Proteomes" id="UP000541969">
    <property type="component" value="Unassembled WGS sequence"/>
</dbReference>